<keyword evidence="5" id="KW-1185">Reference proteome</keyword>
<dbReference type="Pfam" id="PF23282">
    <property type="entry name" value="WHD_ROQ1"/>
    <property type="match status" value="1"/>
</dbReference>
<gene>
    <name evidence="4" type="primary">A09p031890.1_BraROA</name>
    <name evidence="4" type="ORF">IGI04_035408</name>
</gene>
<dbReference type="InterPro" id="IPR042197">
    <property type="entry name" value="Apaf_helical"/>
</dbReference>
<protein>
    <recommendedName>
        <fullName evidence="3">Disease resistance protein Roq1-like winged-helix domain-containing protein</fullName>
    </recommendedName>
</protein>
<dbReference type="InterPro" id="IPR044974">
    <property type="entry name" value="Disease_R_plants"/>
</dbReference>
<name>A0ABQ7LEN3_BRACM</name>
<dbReference type="SUPFAM" id="SSF52058">
    <property type="entry name" value="L domain-like"/>
    <property type="match status" value="1"/>
</dbReference>
<evidence type="ECO:0000259" key="3">
    <source>
        <dbReference type="Pfam" id="PF23282"/>
    </source>
</evidence>
<dbReference type="Gene3D" id="3.40.50.300">
    <property type="entry name" value="P-loop containing nucleotide triphosphate hydrolases"/>
    <property type="match status" value="1"/>
</dbReference>
<dbReference type="PANTHER" id="PTHR11017">
    <property type="entry name" value="LEUCINE-RICH REPEAT-CONTAINING PROTEIN"/>
    <property type="match status" value="1"/>
</dbReference>
<dbReference type="InterPro" id="IPR058192">
    <property type="entry name" value="WHD_ROQ1-like"/>
</dbReference>
<feature type="domain" description="Disease resistance protein Roq1-like winged-helix" evidence="3">
    <location>
        <begin position="150"/>
        <end position="220"/>
    </location>
</feature>
<dbReference type="Pfam" id="PF07725">
    <property type="entry name" value="LRR_3"/>
    <property type="match status" value="1"/>
</dbReference>
<dbReference type="PRINTS" id="PR00364">
    <property type="entry name" value="DISEASERSIST"/>
</dbReference>
<organism evidence="4 5">
    <name type="scientific">Brassica rapa subsp. trilocularis</name>
    <dbReference type="NCBI Taxonomy" id="1813537"/>
    <lineage>
        <taxon>Eukaryota</taxon>
        <taxon>Viridiplantae</taxon>
        <taxon>Streptophyta</taxon>
        <taxon>Embryophyta</taxon>
        <taxon>Tracheophyta</taxon>
        <taxon>Spermatophyta</taxon>
        <taxon>Magnoliopsida</taxon>
        <taxon>eudicotyledons</taxon>
        <taxon>Gunneridae</taxon>
        <taxon>Pentapetalae</taxon>
        <taxon>rosids</taxon>
        <taxon>malvids</taxon>
        <taxon>Brassicales</taxon>
        <taxon>Brassicaceae</taxon>
        <taxon>Brassiceae</taxon>
        <taxon>Brassica</taxon>
    </lineage>
</organism>
<proteinExistence type="predicted"/>
<keyword evidence="2" id="KW-0677">Repeat</keyword>
<dbReference type="SUPFAM" id="SSF52540">
    <property type="entry name" value="P-loop containing nucleoside triphosphate hydrolases"/>
    <property type="match status" value="1"/>
</dbReference>
<evidence type="ECO:0000256" key="1">
    <source>
        <dbReference type="ARBA" id="ARBA00022614"/>
    </source>
</evidence>
<comment type="caution">
    <text evidence="4">The sequence shown here is derived from an EMBL/GenBank/DDBJ whole genome shotgun (WGS) entry which is preliminary data.</text>
</comment>
<dbReference type="InterPro" id="IPR032675">
    <property type="entry name" value="LRR_dom_sf"/>
</dbReference>
<evidence type="ECO:0000256" key="2">
    <source>
        <dbReference type="ARBA" id="ARBA00022737"/>
    </source>
</evidence>
<evidence type="ECO:0000313" key="4">
    <source>
        <dbReference type="EMBL" id="KAG5383938.1"/>
    </source>
</evidence>
<dbReference type="InterPro" id="IPR027417">
    <property type="entry name" value="P-loop_NTPase"/>
</dbReference>
<sequence length="695" mass="78979">MKLNTNTCNVLVILDGVDQLEQLNAMAKETQWFGYGSRILITTQDQRLLSAHGISHIYKLNLPATDEALQIFCLYAFGQKFPHDGFKKLAMEFTQLAGELPLGLRVMGSYLRGMSLGEWEDALPRLRTSLDGEIGEIERTLRFSYDALSDKDKALFLHIACLFHGFRADHVKQWLANSGLDVNHGLEVLTRKSLITSNVGFSGMHSLLQQLGVDIVRKESIREPGKRQFLVDVDDIADVITDNAVGLNCLPRKLRLLHWDYCPLRVWPSTFSTKFLVELIMRGSKFEKLWEGIQSLKNLKRIDLSDARSMKDIPDLSNATNLESLLLSFCTSLLEIPSSVGNCTSLKTLDLSCTKITTNIQELNLSSTSIEEMPSSLRLWSCLYKLEMQRCRSLKVFPPVPEGIEELDLSDTLIEQVPPWIENLSQLRHLAMFRCWKLDNVSLSRISKMVGVSCMQITRGDKDTSRYVEVNIRWFSDFLNQWTLQTDMLQICLPETLSLYECPSLVSLPQPPDSLSSLDAENCVSLETIDGSFHNPDIRLNFLNCVKLNHEARELIQTSVCKHAILPAGEVSGHFIHRATGGSITIHLKERHLPMFLKFKACLLMIDDEGDVDEEDDDYDYDEEVIVYGDYDTYPHSDHYKKHDTMRLSCRVDGKQNGVTTRYGSSVHILPTPRAFTDHIYVFEAYFSLDECSNP</sequence>
<reference evidence="4 5" key="1">
    <citation type="submission" date="2021-03" db="EMBL/GenBank/DDBJ databases">
        <authorList>
            <person name="King G.J."/>
            <person name="Bancroft I."/>
            <person name="Baten A."/>
            <person name="Bloomfield J."/>
            <person name="Borpatragohain P."/>
            <person name="He Z."/>
            <person name="Irish N."/>
            <person name="Irwin J."/>
            <person name="Liu K."/>
            <person name="Mauleon R.P."/>
            <person name="Moore J."/>
            <person name="Morris R."/>
            <person name="Ostergaard L."/>
            <person name="Wang B."/>
            <person name="Wells R."/>
        </authorList>
    </citation>
    <scope>NUCLEOTIDE SEQUENCE [LARGE SCALE GENOMIC DNA]</scope>
    <source>
        <strain evidence="4">R-o-18</strain>
        <tissue evidence="4">Leaf</tissue>
    </source>
</reference>
<keyword evidence="1" id="KW-0433">Leucine-rich repeat</keyword>
<dbReference type="InterPro" id="IPR011713">
    <property type="entry name" value="Leu-rich_rpt_3"/>
</dbReference>
<dbReference type="PANTHER" id="PTHR11017:SF411">
    <property type="entry name" value="ADP-RIBOSYL CYCLASE_CYCLIC ADP-RIBOSE HYDROLASE-RELATED"/>
    <property type="match status" value="1"/>
</dbReference>
<dbReference type="Gene3D" id="3.80.10.10">
    <property type="entry name" value="Ribonuclease Inhibitor"/>
    <property type="match status" value="2"/>
</dbReference>
<dbReference type="Proteomes" id="UP000823674">
    <property type="component" value="Chromosome A09"/>
</dbReference>
<evidence type="ECO:0000313" key="5">
    <source>
        <dbReference type="Proteomes" id="UP000823674"/>
    </source>
</evidence>
<dbReference type="Gene3D" id="1.10.8.430">
    <property type="entry name" value="Helical domain of apoptotic protease-activating factors"/>
    <property type="match status" value="1"/>
</dbReference>
<accession>A0ABQ7LEN3</accession>
<dbReference type="EMBL" id="JADBGQ010000008">
    <property type="protein sequence ID" value="KAG5383938.1"/>
    <property type="molecule type" value="Genomic_DNA"/>
</dbReference>